<gene>
    <name evidence="2" type="ORF">AKJ29_16605</name>
</gene>
<dbReference type="InterPro" id="IPR006531">
    <property type="entry name" value="Gp5/Vgr_OB"/>
</dbReference>
<organism evidence="2 3">
    <name type="scientific">Aliiroseovarius crassostreae</name>
    <dbReference type="NCBI Taxonomy" id="154981"/>
    <lineage>
        <taxon>Bacteria</taxon>
        <taxon>Pseudomonadati</taxon>
        <taxon>Pseudomonadota</taxon>
        <taxon>Alphaproteobacteria</taxon>
        <taxon>Rhodobacterales</taxon>
        <taxon>Paracoccaceae</taxon>
        <taxon>Aliiroseovarius</taxon>
    </lineage>
</organism>
<evidence type="ECO:0000313" key="3">
    <source>
        <dbReference type="Proteomes" id="UP000050471"/>
    </source>
</evidence>
<reference evidence="2 3" key="1">
    <citation type="submission" date="2015-09" db="EMBL/GenBank/DDBJ databases">
        <title>Draft genome sequence of Aliiroseovarius crassostreae CV919-312TSm, the causative agent of Roseovarius Oyster Disease (formerly Juvenile Oyster Disease).</title>
        <authorList>
            <person name="Kessner L."/>
            <person name="Spinard E."/>
            <person name="Nelson D."/>
        </authorList>
    </citation>
    <scope>NUCLEOTIDE SEQUENCE [LARGE SCALE GENOMIC DNA]</scope>
    <source>
        <strain evidence="2 3">CV919-312</strain>
    </source>
</reference>
<accession>A0A0P7KPG9</accession>
<dbReference type="Proteomes" id="UP000050471">
    <property type="component" value="Unassembled WGS sequence"/>
</dbReference>
<dbReference type="EMBL" id="LKBA01000004">
    <property type="protein sequence ID" value="KPN64255.1"/>
    <property type="molecule type" value="Genomic_DNA"/>
</dbReference>
<sequence>MADLATQIARIVGSIAELQRKQANVVRSGKVIEVDAANQRVKVDLGDNGSSFSTPWIPWTERAGARKTWNPPSVGELMTVLSPGGEINGNSLAVHGGFTDENAPPSANGDALAFSLGDVAVEVIGGGVTLTVGGVTLSITGAGLAINGGKVAHNGTDIGDTHKHSGVLSGPVQTGTPV</sequence>
<evidence type="ECO:0000313" key="2">
    <source>
        <dbReference type="EMBL" id="KPN64255.1"/>
    </source>
</evidence>
<name>A0A0P7KPG9_9RHOB</name>
<dbReference type="STRING" id="154981.AKJ29_16605"/>
<protein>
    <recommendedName>
        <fullName evidence="1">Gp5/Type VI secretion system Vgr protein OB-fold domain-containing protein</fullName>
    </recommendedName>
</protein>
<dbReference type="InterPro" id="IPR037026">
    <property type="entry name" value="Vgr_OB-fold_dom_sf"/>
</dbReference>
<feature type="domain" description="Gp5/Type VI secretion system Vgr protein OB-fold" evidence="1">
    <location>
        <begin position="28"/>
        <end position="88"/>
    </location>
</feature>
<dbReference type="Pfam" id="PF04717">
    <property type="entry name" value="Phage_base_V"/>
    <property type="match status" value="1"/>
</dbReference>
<comment type="caution">
    <text evidence="2">The sequence shown here is derived from an EMBL/GenBank/DDBJ whole genome shotgun (WGS) entry which is preliminary data.</text>
</comment>
<keyword evidence="3" id="KW-1185">Reference proteome</keyword>
<proteinExistence type="predicted"/>
<dbReference type="Gene3D" id="2.40.50.230">
    <property type="entry name" value="Gp5 N-terminal domain"/>
    <property type="match status" value="1"/>
</dbReference>
<dbReference type="AlphaFoldDB" id="A0A0P7KPG9"/>
<dbReference type="OrthoDB" id="7852340at2"/>
<dbReference type="RefSeq" id="WP_055188320.1">
    <property type="nucleotide sequence ID" value="NZ_FPBS01000001.1"/>
</dbReference>
<evidence type="ECO:0000259" key="1">
    <source>
        <dbReference type="Pfam" id="PF04717"/>
    </source>
</evidence>